<organism evidence="2 3">
    <name type="scientific">Candidatus Taylorbacteria bacterium RIFCSPHIGHO2_01_FULL_46_22b</name>
    <dbReference type="NCBI Taxonomy" id="1802301"/>
    <lineage>
        <taxon>Bacteria</taxon>
        <taxon>Candidatus Tayloriibacteriota</taxon>
    </lineage>
</organism>
<dbReference type="STRING" id="1802301.A2664_01475"/>
<name>A0A1G2M4Z0_9BACT</name>
<gene>
    <name evidence="2" type="ORF">A2664_01475</name>
</gene>
<evidence type="ECO:0000313" key="3">
    <source>
        <dbReference type="Proteomes" id="UP000178873"/>
    </source>
</evidence>
<proteinExistence type="predicted"/>
<accession>A0A1G2M4Z0</accession>
<keyword evidence="1" id="KW-1133">Transmembrane helix</keyword>
<dbReference type="Proteomes" id="UP000178873">
    <property type="component" value="Unassembled WGS sequence"/>
</dbReference>
<evidence type="ECO:0000256" key="1">
    <source>
        <dbReference type="SAM" id="Phobius"/>
    </source>
</evidence>
<protein>
    <recommendedName>
        <fullName evidence="4">Type 4 fimbrial biogenesis protein PilX N-terminal domain-containing protein</fullName>
    </recommendedName>
</protein>
<comment type="caution">
    <text evidence="2">The sequence shown here is derived from an EMBL/GenBank/DDBJ whole genome shotgun (WGS) entry which is preliminary data.</text>
</comment>
<evidence type="ECO:0008006" key="4">
    <source>
        <dbReference type="Google" id="ProtNLM"/>
    </source>
</evidence>
<sequence>MLIGVLVFGTIAVLLIGSIVGFGNSVLQLSRRVAEREMAFQIAEAGVDYYRWHLAHDSDDYQDGTGQAGPYTHQFFDKSGDHIGDFVLTITPPISGSTIVTVLSEGRLATTTAGIVVSRKIKTRLAIPSFAKYAVVVNDAVRFGEGTEVFGPIHSNSGIRFDGLAHNLVTSAVTSYDDPDHTGAVEFGVHTHLRPPPLTGSYTGFVSAEAPPSTVSTRSDVFQAGRLFPVPAVDFTGITTDLASIKADAQASGRYFAPSGSFGYHVVFFTDDTFNLYRVTGLSNIPNQCTNTSNQEGWGTWSIRSGGETLLGNYAIPANGLIFIEDNVWVNGTINTARVTLASGRFPDNSTTRTSITVNSDLRYTNYDGRDVIALIAQKNMNVGLYSSNILRIDAALIAQNGRAGRYYYESDCGSERIRNTITLYGMIASSQRYGFAYTDNTGYINRDIIYDSFLLYGPPPSFPLTSDQYQTISWEEIQ</sequence>
<dbReference type="AlphaFoldDB" id="A0A1G2M4Z0"/>
<reference evidence="2 3" key="1">
    <citation type="journal article" date="2016" name="Nat. Commun.">
        <title>Thousands of microbial genomes shed light on interconnected biogeochemical processes in an aquifer system.</title>
        <authorList>
            <person name="Anantharaman K."/>
            <person name="Brown C.T."/>
            <person name="Hug L.A."/>
            <person name="Sharon I."/>
            <person name="Castelle C.J."/>
            <person name="Probst A.J."/>
            <person name="Thomas B.C."/>
            <person name="Singh A."/>
            <person name="Wilkins M.J."/>
            <person name="Karaoz U."/>
            <person name="Brodie E.L."/>
            <person name="Williams K.H."/>
            <person name="Hubbard S.S."/>
            <person name="Banfield J.F."/>
        </authorList>
    </citation>
    <scope>NUCLEOTIDE SEQUENCE [LARGE SCALE GENOMIC DNA]</scope>
</reference>
<keyword evidence="1" id="KW-0472">Membrane</keyword>
<dbReference type="EMBL" id="MHRF01000007">
    <property type="protein sequence ID" value="OHA18122.1"/>
    <property type="molecule type" value="Genomic_DNA"/>
</dbReference>
<keyword evidence="1" id="KW-0812">Transmembrane</keyword>
<evidence type="ECO:0000313" key="2">
    <source>
        <dbReference type="EMBL" id="OHA18122.1"/>
    </source>
</evidence>
<feature type="transmembrane region" description="Helical" evidence="1">
    <location>
        <begin position="6"/>
        <end position="27"/>
    </location>
</feature>